<keyword evidence="1" id="KW-0472">Membrane</keyword>
<keyword evidence="3" id="KW-1185">Reference proteome</keyword>
<reference evidence="2 3" key="1">
    <citation type="submission" date="2020-09" db="EMBL/GenBank/DDBJ databases">
        <title>TT11 complete genome.</title>
        <authorList>
            <person name="Wu Z."/>
        </authorList>
    </citation>
    <scope>NUCLEOTIDE SEQUENCE [LARGE SCALE GENOMIC DNA]</scope>
    <source>
        <strain evidence="2 3">TT11</strain>
    </source>
</reference>
<dbReference type="Proteomes" id="UP000600588">
    <property type="component" value="Unassembled WGS sequence"/>
</dbReference>
<feature type="transmembrane region" description="Helical" evidence="1">
    <location>
        <begin position="329"/>
        <end position="348"/>
    </location>
</feature>
<organism evidence="2 3">
    <name type="scientific">Aestuariibaculum sediminum</name>
    <dbReference type="NCBI Taxonomy" id="2770637"/>
    <lineage>
        <taxon>Bacteria</taxon>
        <taxon>Pseudomonadati</taxon>
        <taxon>Bacteroidota</taxon>
        <taxon>Flavobacteriia</taxon>
        <taxon>Flavobacteriales</taxon>
        <taxon>Flavobacteriaceae</taxon>
    </lineage>
</organism>
<feature type="transmembrane region" description="Helical" evidence="1">
    <location>
        <begin position="57"/>
        <end position="74"/>
    </location>
</feature>
<accession>A0A8J6UBR0</accession>
<evidence type="ECO:0000313" key="2">
    <source>
        <dbReference type="EMBL" id="MBD0831224.1"/>
    </source>
</evidence>
<dbReference type="EMBL" id="JACVXB010000001">
    <property type="protein sequence ID" value="MBD0831224.1"/>
    <property type="molecule type" value="Genomic_DNA"/>
</dbReference>
<sequence length="358" mass="41135">MSKELQTPNQPSEEVDLGQLFKLIGNAFDRFFKFIAGIFKGLFRVVLLLMIHFYKRFIWYVGAVVLGVVVGFIIDKNSDTLYGANMFIETNFESTRQVYENIKEFHQLAHEDKDTLELAKRLNITPTEAAHLKGFYINPDIDENKLSEMYSNFYQRLDSISQLTASFKAFKESLNAYNFKMHMIGVASTDKSLYSKIEKAFVKQISSNEYLNELVEVTLENLEQEDITLQEQVRKNDSLLKQYLEIRINESNKELNSSLGSGTNLFMGQGESNNLIVDESVLLDKRMSLESQRRAINVAKTKNRKAVNVIADFPVTGYDISKWTSKKKFVLPILLFGVTLFVFVLLGLGKYLREQENV</sequence>
<comment type="caution">
    <text evidence="2">The sequence shown here is derived from an EMBL/GenBank/DDBJ whole genome shotgun (WGS) entry which is preliminary data.</text>
</comment>
<evidence type="ECO:0000256" key="1">
    <source>
        <dbReference type="SAM" id="Phobius"/>
    </source>
</evidence>
<keyword evidence="1" id="KW-0812">Transmembrane</keyword>
<dbReference type="AlphaFoldDB" id="A0A8J6UBR0"/>
<keyword evidence="1" id="KW-1133">Transmembrane helix</keyword>
<proteinExistence type="predicted"/>
<name>A0A8J6UBR0_9FLAO</name>
<gene>
    <name evidence="2" type="ORF">ICJ83_03670</name>
</gene>
<dbReference type="RefSeq" id="WP_188228989.1">
    <property type="nucleotide sequence ID" value="NZ_JACVXB010000001.1"/>
</dbReference>
<protein>
    <submittedName>
        <fullName evidence="2">Uncharacterized protein</fullName>
    </submittedName>
</protein>
<evidence type="ECO:0000313" key="3">
    <source>
        <dbReference type="Proteomes" id="UP000600588"/>
    </source>
</evidence>
<feature type="transmembrane region" description="Helical" evidence="1">
    <location>
        <begin position="31"/>
        <end position="51"/>
    </location>
</feature>